<dbReference type="InterPro" id="IPR000253">
    <property type="entry name" value="FHA_dom"/>
</dbReference>
<feature type="region of interest" description="Disordered" evidence="1">
    <location>
        <begin position="139"/>
        <end position="190"/>
    </location>
</feature>
<dbReference type="Gene3D" id="2.60.200.20">
    <property type="match status" value="1"/>
</dbReference>
<name>A0A9Q0CGK9_9POAL</name>
<proteinExistence type="predicted"/>
<dbReference type="PANTHER" id="PTHR23308">
    <property type="entry name" value="NUCLEAR INHIBITOR OF PROTEIN PHOSPHATASE-1"/>
    <property type="match status" value="1"/>
</dbReference>
<dbReference type="Proteomes" id="UP001151287">
    <property type="component" value="Unassembled WGS sequence"/>
</dbReference>
<comment type="caution">
    <text evidence="3">The sequence shown here is derived from an EMBL/GenBank/DDBJ whole genome shotgun (WGS) entry which is preliminary data.</text>
</comment>
<dbReference type="Pfam" id="PF00498">
    <property type="entry name" value="FHA"/>
    <property type="match status" value="1"/>
</dbReference>
<gene>
    <name evidence="3" type="ORF">LUZ63_010216</name>
</gene>
<dbReference type="EMBL" id="JAMQYH010000003">
    <property type="protein sequence ID" value="KAJ1693518.1"/>
    <property type="molecule type" value="Genomic_DNA"/>
</dbReference>
<dbReference type="AlphaFoldDB" id="A0A9Q0CGK9"/>
<dbReference type="OrthoDB" id="687730at2759"/>
<evidence type="ECO:0000313" key="3">
    <source>
        <dbReference type="EMBL" id="KAJ1693518.1"/>
    </source>
</evidence>
<dbReference type="InterPro" id="IPR008984">
    <property type="entry name" value="SMAD_FHA_dom_sf"/>
</dbReference>
<sequence>MEAPILQVTVLKGPRNGEILVCEPDSTIHIGRIMRGNNLALRDPGISQKHLCFQFVQADSRWIVSDLDTSNGTILNGSPIQASVPVPVSDGDVLEIGEKTKLGVKIVEWNDVRGRRVTRRGGSLRVNVRANSSRVSEEKVELKQAQSKVSAPVRGRRSNARAISSVNDEEKEALNSDSGVEMGQKGTKRDREDIVGRNAAGVLNEEVSMDPFQFICSGIKESDQDRGAKLTRNPRKHNSSRVLKEVDTNCSVDSVLEVKEVEMKKKGMGRAKGKGKASTVSEKENDVNIVINLISESGSDHVAVPKHRKGKKARISADSCTVIEGEGEENVSVEGEKNCDQVRVDIEKMTLKDWFESMERFLSQEINDECERLIGIIKENARKFDELVEAGSDMA</sequence>
<dbReference type="SUPFAM" id="SSF49879">
    <property type="entry name" value="SMAD/FHA domain"/>
    <property type="match status" value="1"/>
</dbReference>
<dbReference type="InterPro" id="IPR050923">
    <property type="entry name" value="Cell_Proc_Reg/RNA_Proc"/>
</dbReference>
<protein>
    <recommendedName>
        <fullName evidence="2">FHA domain-containing protein</fullName>
    </recommendedName>
</protein>
<dbReference type="SMART" id="SM00240">
    <property type="entry name" value="FHA"/>
    <property type="match status" value="1"/>
</dbReference>
<dbReference type="PROSITE" id="PS50006">
    <property type="entry name" value="FHA_DOMAIN"/>
    <property type="match status" value="1"/>
</dbReference>
<evidence type="ECO:0000256" key="1">
    <source>
        <dbReference type="SAM" id="MobiDB-lite"/>
    </source>
</evidence>
<feature type="domain" description="FHA" evidence="2">
    <location>
        <begin position="28"/>
        <end position="80"/>
    </location>
</feature>
<keyword evidence="4" id="KW-1185">Reference proteome</keyword>
<reference evidence="3" key="1">
    <citation type="journal article" date="2022" name="Cell">
        <title>Repeat-based holocentromeres influence genome architecture and karyotype evolution.</title>
        <authorList>
            <person name="Hofstatter P.G."/>
            <person name="Thangavel G."/>
            <person name="Lux T."/>
            <person name="Neumann P."/>
            <person name="Vondrak T."/>
            <person name="Novak P."/>
            <person name="Zhang M."/>
            <person name="Costa L."/>
            <person name="Castellani M."/>
            <person name="Scott A."/>
            <person name="Toegelov H."/>
            <person name="Fuchs J."/>
            <person name="Mata-Sucre Y."/>
            <person name="Dias Y."/>
            <person name="Vanzela A.L.L."/>
            <person name="Huettel B."/>
            <person name="Almeida C.C.S."/>
            <person name="Simkova H."/>
            <person name="Souza G."/>
            <person name="Pedrosa-Harand A."/>
            <person name="Macas J."/>
            <person name="Mayer K.F.X."/>
            <person name="Houben A."/>
            <person name="Marques A."/>
        </authorList>
    </citation>
    <scope>NUCLEOTIDE SEQUENCE</scope>
    <source>
        <strain evidence="3">RhyBre1mFocal</strain>
    </source>
</reference>
<organism evidence="3 4">
    <name type="scientific">Rhynchospora breviuscula</name>
    <dbReference type="NCBI Taxonomy" id="2022672"/>
    <lineage>
        <taxon>Eukaryota</taxon>
        <taxon>Viridiplantae</taxon>
        <taxon>Streptophyta</taxon>
        <taxon>Embryophyta</taxon>
        <taxon>Tracheophyta</taxon>
        <taxon>Spermatophyta</taxon>
        <taxon>Magnoliopsida</taxon>
        <taxon>Liliopsida</taxon>
        <taxon>Poales</taxon>
        <taxon>Cyperaceae</taxon>
        <taxon>Cyperoideae</taxon>
        <taxon>Rhynchosporeae</taxon>
        <taxon>Rhynchospora</taxon>
    </lineage>
</organism>
<evidence type="ECO:0000259" key="2">
    <source>
        <dbReference type="PROSITE" id="PS50006"/>
    </source>
</evidence>
<evidence type="ECO:0000313" key="4">
    <source>
        <dbReference type="Proteomes" id="UP001151287"/>
    </source>
</evidence>
<accession>A0A9Q0CGK9</accession>